<organism evidence="1 2">
    <name type="scientific">Trifolium medium</name>
    <dbReference type="NCBI Taxonomy" id="97028"/>
    <lineage>
        <taxon>Eukaryota</taxon>
        <taxon>Viridiplantae</taxon>
        <taxon>Streptophyta</taxon>
        <taxon>Embryophyta</taxon>
        <taxon>Tracheophyta</taxon>
        <taxon>Spermatophyta</taxon>
        <taxon>Magnoliopsida</taxon>
        <taxon>eudicotyledons</taxon>
        <taxon>Gunneridae</taxon>
        <taxon>Pentapetalae</taxon>
        <taxon>rosids</taxon>
        <taxon>fabids</taxon>
        <taxon>Fabales</taxon>
        <taxon>Fabaceae</taxon>
        <taxon>Papilionoideae</taxon>
        <taxon>50 kb inversion clade</taxon>
        <taxon>NPAAA clade</taxon>
        <taxon>Hologalegina</taxon>
        <taxon>IRL clade</taxon>
        <taxon>Trifolieae</taxon>
        <taxon>Trifolium</taxon>
    </lineage>
</organism>
<evidence type="ECO:0000313" key="1">
    <source>
        <dbReference type="EMBL" id="MCI52950.1"/>
    </source>
</evidence>
<accession>A0A392SYL2</accession>
<comment type="caution">
    <text evidence="1">The sequence shown here is derived from an EMBL/GenBank/DDBJ whole genome shotgun (WGS) entry which is preliminary data.</text>
</comment>
<proteinExistence type="predicted"/>
<sequence>MLLLQEFDIEIRDKSGSENMVADHRSRIPQALETLPIHETFPDEQL</sequence>
<dbReference type="AlphaFoldDB" id="A0A392SYL2"/>
<dbReference type="EMBL" id="LXQA010455489">
    <property type="protein sequence ID" value="MCI52950.1"/>
    <property type="molecule type" value="Genomic_DNA"/>
</dbReference>
<protein>
    <submittedName>
        <fullName evidence="1">Uncharacterized protein</fullName>
    </submittedName>
</protein>
<keyword evidence="2" id="KW-1185">Reference proteome</keyword>
<feature type="non-terminal residue" evidence="1">
    <location>
        <position position="46"/>
    </location>
</feature>
<name>A0A392SYL2_9FABA</name>
<reference evidence="1 2" key="1">
    <citation type="journal article" date="2018" name="Front. Plant Sci.">
        <title>Red Clover (Trifolium pratense) and Zigzag Clover (T. medium) - A Picture of Genomic Similarities and Differences.</title>
        <authorList>
            <person name="Dluhosova J."/>
            <person name="Istvanek J."/>
            <person name="Nedelnik J."/>
            <person name="Repkova J."/>
        </authorList>
    </citation>
    <scope>NUCLEOTIDE SEQUENCE [LARGE SCALE GENOMIC DNA]</scope>
    <source>
        <strain evidence="2">cv. 10/8</strain>
        <tissue evidence="1">Leaf</tissue>
    </source>
</reference>
<dbReference type="Proteomes" id="UP000265520">
    <property type="component" value="Unassembled WGS sequence"/>
</dbReference>
<evidence type="ECO:0000313" key="2">
    <source>
        <dbReference type="Proteomes" id="UP000265520"/>
    </source>
</evidence>